<dbReference type="STRING" id="235205.BAZSYMB_GCONTIG00756_1"/>
<dbReference type="GO" id="GO:0005829">
    <property type="term" value="C:cytosol"/>
    <property type="evidence" value="ECO:0007669"/>
    <property type="project" value="TreeGrafter"/>
</dbReference>
<organism evidence="9 11">
    <name type="scientific">Bathymodiolus azoricus thioautotrophic gill symbiont</name>
    <dbReference type="NCBI Taxonomy" id="235205"/>
    <lineage>
        <taxon>Bacteria</taxon>
        <taxon>Pseudomonadati</taxon>
        <taxon>Pseudomonadota</taxon>
        <taxon>Gammaproteobacteria</taxon>
        <taxon>sulfur-oxidizing symbionts</taxon>
    </lineage>
</organism>
<comment type="similarity">
    <text evidence="1 8">Belongs to the bacterial histone-like protein family.</text>
</comment>
<dbReference type="RefSeq" id="WP_090716103.1">
    <property type="nucleotide sequence ID" value="NZ_CAESAP020000144.1"/>
</dbReference>
<evidence type="ECO:0000313" key="11">
    <source>
        <dbReference type="Proteomes" id="UP000198559"/>
    </source>
</evidence>
<dbReference type="AlphaFoldDB" id="A0A1H6JPU2"/>
<dbReference type="CDD" id="cd13835">
    <property type="entry name" value="IHF_A"/>
    <property type="match status" value="1"/>
</dbReference>
<keyword evidence="7" id="KW-0233">DNA recombination</keyword>
<evidence type="ECO:0000256" key="1">
    <source>
        <dbReference type="ARBA" id="ARBA00010529"/>
    </source>
</evidence>
<dbReference type="OrthoDB" id="9797747at2"/>
<accession>A0A1H6JPU2</accession>
<dbReference type="Gene3D" id="4.10.520.10">
    <property type="entry name" value="IHF-like DNA-binding proteins"/>
    <property type="match status" value="1"/>
</dbReference>
<keyword evidence="4" id="KW-0805">Transcription regulation</keyword>
<dbReference type="GO" id="GO:0003677">
    <property type="term" value="F:DNA binding"/>
    <property type="evidence" value="ECO:0007669"/>
    <property type="project" value="UniProtKB-KW"/>
</dbReference>
<dbReference type="Proteomes" id="UP000198559">
    <property type="component" value="Unassembled WGS sequence"/>
</dbReference>
<dbReference type="GO" id="GO:0006310">
    <property type="term" value="P:DNA recombination"/>
    <property type="evidence" value="ECO:0007669"/>
    <property type="project" value="UniProtKB-KW"/>
</dbReference>
<dbReference type="NCBIfam" id="NF001401">
    <property type="entry name" value="PRK00285.1"/>
    <property type="match status" value="1"/>
</dbReference>
<dbReference type="Pfam" id="PF00216">
    <property type="entry name" value="Bac_DNA_binding"/>
    <property type="match status" value="1"/>
</dbReference>
<dbReference type="GO" id="GO:0006355">
    <property type="term" value="P:regulation of DNA-templated transcription"/>
    <property type="evidence" value="ECO:0007669"/>
    <property type="project" value="InterPro"/>
</dbReference>
<dbReference type="InterPro" id="IPR020816">
    <property type="entry name" value="Histone-like_DNA-bd_CS"/>
</dbReference>
<dbReference type="PANTHER" id="PTHR33175:SF2">
    <property type="entry name" value="INTEGRATION HOST FACTOR SUBUNIT ALPHA"/>
    <property type="match status" value="1"/>
</dbReference>
<evidence type="ECO:0000313" key="10">
    <source>
        <dbReference type="EMBL" id="SEH82441.1"/>
    </source>
</evidence>
<evidence type="ECO:0000313" key="9">
    <source>
        <dbReference type="EMBL" id="SEH62908.1"/>
    </source>
</evidence>
<evidence type="ECO:0000256" key="6">
    <source>
        <dbReference type="ARBA" id="ARBA00023163"/>
    </source>
</evidence>
<dbReference type="InterPro" id="IPR005684">
    <property type="entry name" value="IHF_alpha"/>
</dbReference>
<keyword evidence="5 9" id="KW-0238">DNA-binding</keyword>
<dbReference type="Proteomes" id="UP000198988">
    <property type="component" value="Unassembled WGS sequence"/>
</dbReference>
<dbReference type="EMBL" id="CDSC02000240">
    <property type="protein sequence ID" value="SEH82441.1"/>
    <property type="molecule type" value="Genomic_DNA"/>
</dbReference>
<dbReference type="GO" id="GO:0006417">
    <property type="term" value="P:regulation of translation"/>
    <property type="evidence" value="ECO:0007669"/>
    <property type="project" value="UniProtKB-KW"/>
</dbReference>
<dbReference type="PRINTS" id="PR01727">
    <property type="entry name" value="DNABINDINGHU"/>
</dbReference>
<dbReference type="InterPro" id="IPR010992">
    <property type="entry name" value="IHF-like_DNA-bd_dom_sf"/>
</dbReference>
<evidence type="ECO:0000256" key="8">
    <source>
        <dbReference type="RuleBase" id="RU003939"/>
    </source>
</evidence>
<proteinExistence type="inferred from homology"/>
<evidence type="ECO:0000256" key="3">
    <source>
        <dbReference type="ARBA" id="ARBA00022845"/>
    </source>
</evidence>
<dbReference type="PANTHER" id="PTHR33175">
    <property type="entry name" value="DNA-BINDING PROTEIN HU"/>
    <property type="match status" value="1"/>
</dbReference>
<evidence type="ECO:0000313" key="12">
    <source>
        <dbReference type="Proteomes" id="UP000198988"/>
    </source>
</evidence>
<evidence type="ECO:0000256" key="7">
    <source>
        <dbReference type="ARBA" id="ARBA00023172"/>
    </source>
</evidence>
<evidence type="ECO:0000256" key="2">
    <source>
        <dbReference type="ARBA" id="ARBA00018329"/>
    </source>
</evidence>
<dbReference type="SUPFAM" id="SSF47729">
    <property type="entry name" value="IHF-like DNA-binding proteins"/>
    <property type="match status" value="1"/>
</dbReference>
<dbReference type="GO" id="GO:0009893">
    <property type="term" value="P:positive regulation of metabolic process"/>
    <property type="evidence" value="ECO:0007669"/>
    <property type="project" value="UniProtKB-ARBA"/>
</dbReference>
<reference evidence="11 12" key="2">
    <citation type="submission" date="2016-06" db="EMBL/GenBank/DDBJ databases">
        <authorList>
            <person name="Petersen J."/>
            <person name="Sayavedra L."/>
        </authorList>
    </citation>
    <scope>NUCLEOTIDE SEQUENCE [LARGE SCALE GENOMIC DNA]</scope>
    <source>
        <strain evidence="12">BazSymA</strain>
        <strain evidence="11">BazSymB</strain>
    </source>
</reference>
<reference evidence="9" key="1">
    <citation type="submission" date="2016-06" db="EMBL/GenBank/DDBJ databases">
        <authorList>
            <person name="Olsen C.W."/>
            <person name="Carey S."/>
            <person name="Hinshaw L."/>
            <person name="Karasin A.I."/>
        </authorList>
    </citation>
    <scope>NUCLEOTIDE SEQUENCE [LARGE SCALE GENOMIC DNA]</scope>
    <source>
        <strain evidence="10">BazSymA</strain>
        <strain evidence="9">BazSymB</strain>
    </source>
</reference>
<keyword evidence="3" id="KW-0810">Translation regulation</keyword>
<protein>
    <recommendedName>
        <fullName evidence="2">Integration host factor subunit alpha</fullName>
    </recommendedName>
</protein>
<evidence type="ECO:0000256" key="5">
    <source>
        <dbReference type="ARBA" id="ARBA00023125"/>
    </source>
</evidence>
<name>A0A1H6JPU2_9GAMM</name>
<sequence>MSITKKDIADLLVEQIGITHNQALSMTNNFFDTIKGSLAKGEDVKLSGFGNFIIREKVARPGRNPKTGEPVTISARKVATFKAGLKLKKITKLGV</sequence>
<evidence type="ECO:0000256" key="4">
    <source>
        <dbReference type="ARBA" id="ARBA00023015"/>
    </source>
</evidence>
<gene>
    <name evidence="10" type="ORF">BAZSYMA_ACONTIG00136_8</name>
    <name evidence="9" type="ORF">BAZSYMB_GCONTIG00756_1</name>
</gene>
<dbReference type="EMBL" id="CVUD02000053">
    <property type="protein sequence ID" value="SEH62908.1"/>
    <property type="molecule type" value="Genomic_DNA"/>
</dbReference>
<dbReference type="GO" id="GO:0030527">
    <property type="term" value="F:structural constituent of chromatin"/>
    <property type="evidence" value="ECO:0007669"/>
    <property type="project" value="InterPro"/>
</dbReference>
<dbReference type="SMART" id="SM00411">
    <property type="entry name" value="BHL"/>
    <property type="match status" value="1"/>
</dbReference>
<dbReference type="InterPro" id="IPR000119">
    <property type="entry name" value="Hist_DNA-bd"/>
</dbReference>
<dbReference type="PROSITE" id="PS00045">
    <property type="entry name" value="HISTONE_LIKE"/>
    <property type="match status" value="1"/>
</dbReference>
<keyword evidence="6" id="KW-0804">Transcription</keyword>